<dbReference type="EMBL" id="JAAATY010000045">
    <property type="protein sequence ID" value="NRN70839.1"/>
    <property type="molecule type" value="Genomic_DNA"/>
</dbReference>
<gene>
    <name evidence="3" type="ORF">GC106_81130</name>
</gene>
<dbReference type="NCBIfam" id="NF033577">
    <property type="entry name" value="transpos_IS481"/>
    <property type="match status" value="1"/>
</dbReference>
<dbReference type="SUPFAM" id="SSF53098">
    <property type="entry name" value="Ribonuclease H-like"/>
    <property type="match status" value="1"/>
</dbReference>
<evidence type="ECO:0000259" key="2">
    <source>
        <dbReference type="PROSITE" id="PS50994"/>
    </source>
</evidence>
<protein>
    <submittedName>
        <fullName evidence="3">Integrase catalytic domain-containing protein</fullName>
    </submittedName>
</protein>
<sequence length="402" mass="45146">MLHRNAPLSVEGRRRLVERCQTRPIAHVAAEMGISRQCASTWVNRYRQFGEAGLLDRPSVPHHQPTATPAEVVARIEQLRRHHKHSARRIALELAGEGITISVRTVSRHLAHLGLNRRKFLDPSGETNRAPRKIHARWPGHMIHLDVKKVGRIPDGGGWRAHGRGSEQARRSRRATGRRNPGGRRVSYTYLHSAVDGFSRLAYTEALPDEKARTAIAFLSRARAFFAAHGITRIHRIVTDNGSCYKASNFATALHALGTRHQRITPYTPRHNGKVERYNRILAEEFLYARTWTSEQQRSEALPVWNIHYNYHRPHTAAGNQPPATRLRAGVTNVMASYNSAAGGRRRTVRVPARRRVRRLSVRCSMSRAAPNSGTAGCPKPTAPPAKLVRYVGAQPRYLPGP</sequence>
<evidence type="ECO:0000313" key="3">
    <source>
        <dbReference type="EMBL" id="NRN70839.1"/>
    </source>
</evidence>
<keyword evidence="4" id="KW-1185">Reference proteome</keyword>
<dbReference type="SUPFAM" id="SSF46689">
    <property type="entry name" value="Homeodomain-like"/>
    <property type="match status" value="1"/>
</dbReference>
<dbReference type="PANTHER" id="PTHR35004">
    <property type="entry name" value="TRANSPOSASE RV3428C-RELATED"/>
    <property type="match status" value="1"/>
</dbReference>
<dbReference type="InterPro" id="IPR001584">
    <property type="entry name" value="Integrase_cat-core"/>
</dbReference>
<dbReference type="InterPro" id="IPR012337">
    <property type="entry name" value="RNaseH-like_sf"/>
</dbReference>
<organism evidence="3 4">
    <name type="scientific">Kibdelosporangium persicum</name>
    <dbReference type="NCBI Taxonomy" id="2698649"/>
    <lineage>
        <taxon>Bacteria</taxon>
        <taxon>Bacillati</taxon>
        <taxon>Actinomycetota</taxon>
        <taxon>Actinomycetes</taxon>
        <taxon>Pseudonocardiales</taxon>
        <taxon>Pseudonocardiaceae</taxon>
        <taxon>Kibdelosporangium</taxon>
    </lineage>
</organism>
<dbReference type="PANTHER" id="PTHR35004:SF7">
    <property type="entry name" value="INTEGRASE PROTEIN"/>
    <property type="match status" value="1"/>
</dbReference>
<dbReference type="Pfam" id="PF13683">
    <property type="entry name" value="rve_3"/>
    <property type="match status" value="1"/>
</dbReference>
<reference evidence="3 4" key="1">
    <citation type="submission" date="2020-01" db="EMBL/GenBank/DDBJ databases">
        <title>Kibdelosporangium persica a novel Actinomycetes from a hot desert in Iran.</title>
        <authorList>
            <person name="Safaei N."/>
            <person name="Zaburannyi N."/>
            <person name="Mueller R."/>
            <person name="Wink J."/>
        </authorList>
    </citation>
    <scope>NUCLEOTIDE SEQUENCE [LARGE SCALE GENOMIC DNA]</scope>
    <source>
        <strain evidence="3 4">4NS15</strain>
    </source>
</reference>
<comment type="caution">
    <text evidence="3">The sequence shown here is derived from an EMBL/GenBank/DDBJ whole genome shotgun (WGS) entry which is preliminary data.</text>
</comment>
<dbReference type="Proteomes" id="UP000763557">
    <property type="component" value="Unassembled WGS sequence"/>
</dbReference>
<dbReference type="InterPro" id="IPR047656">
    <property type="entry name" value="IS481-like_transpos"/>
</dbReference>
<evidence type="ECO:0000256" key="1">
    <source>
        <dbReference type="SAM" id="MobiDB-lite"/>
    </source>
</evidence>
<feature type="region of interest" description="Disordered" evidence="1">
    <location>
        <begin position="154"/>
        <end position="185"/>
    </location>
</feature>
<dbReference type="PROSITE" id="PS50994">
    <property type="entry name" value="INTEGRASE"/>
    <property type="match status" value="1"/>
</dbReference>
<evidence type="ECO:0000313" key="4">
    <source>
        <dbReference type="Proteomes" id="UP000763557"/>
    </source>
</evidence>
<accession>A0ABX2FHF8</accession>
<dbReference type="Pfam" id="PF13565">
    <property type="entry name" value="HTH_32"/>
    <property type="match status" value="1"/>
</dbReference>
<proteinExistence type="predicted"/>
<feature type="domain" description="Integrase catalytic" evidence="2">
    <location>
        <begin position="150"/>
        <end position="330"/>
    </location>
</feature>
<name>A0ABX2FHF8_9PSEU</name>
<dbReference type="InterPro" id="IPR009057">
    <property type="entry name" value="Homeodomain-like_sf"/>
</dbReference>
<dbReference type="InterPro" id="IPR036397">
    <property type="entry name" value="RNaseH_sf"/>
</dbReference>
<dbReference type="Gene3D" id="3.30.420.10">
    <property type="entry name" value="Ribonuclease H-like superfamily/Ribonuclease H"/>
    <property type="match status" value="1"/>
</dbReference>